<dbReference type="CDD" id="cd24015">
    <property type="entry name" value="ASKHA_NBD_PanK-III"/>
    <property type="match status" value="1"/>
</dbReference>
<feature type="binding site" evidence="16">
    <location>
        <position position="135"/>
    </location>
    <ligand>
        <name>ATP</name>
        <dbReference type="ChEBI" id="CHEBI:30616"/>
    </ligand>
</feature>
<dbReference type="GO" id="GO:0046872">
    <property type="term" value="F:metal ion binding"/>
    <property type="evidence" value="ECO:0007669"/>
    <property type="project" value="UniProtKB-KW"/>
</dbReference>
<dbReference type="EC" id="2.7.1.33" evidence="6 16"/>
<dbReference type="UniPathway" id="UPA00241">
    <property type="reaction ID" value="UER00352"/>
</dbReference>
<dbReference type="GO" id="GO:0005524">
    <property type="term" value="F:ATP binding"/>
    <property type="evidence" value="ECO:0007669"/>
    <property type="project" value="UniProtKB-UniRule"/>
</dbReference>
<dbReference type="Pfam" id="PF03309">
    <property type="entry name" value="Pan_kinase"/>
    <property type="match status" value="1"/>
</dbReference>
<dbReference type="InterPro" id="IPR004619">
    <property type="entry name" value="Type_III_PanK"/>
</dbReference>
<evidence type="ECO:0000256" key="15">
    <source>
        <dbReference type="ARBA" id="ARBA00040883"/>
    </source>
</evidence>
<dbReference type="GO" id="GO:0005737">
    <property type="term" value="C:cytoplasm"/>
    <property type="evidence" value="ECO:0007669"/>
    <property type="project" value="UniProtKB-SubCell"/>
</dbReference>
<feature type="binding site" evidence="16">
    <location>
        <position position="132"/>
    </location>
    <ligand>
        <name>K(+)</name>
        <dbReference type="ChEBI" id="CHEBI:29103"/>
    </ligand>
</feature>
<feature type="binding site" evidence="16">
    <location>
        <begin position="6"/>
        <end position="13"/>
    </location>
    <ligand>
        <name>ATP</name>
        <dbReference type="ChEBI" id="CHEBI:30616"/>
    </ligand>
</feature>
<comment type="cofactor">
    <cofactor evidence="2">
        <name>K(+)</name>
        <dbReference type="ChEBI" id="CHEBI:29103"/>
    </cofactor>
</comment>
<evidence type="ECO:0000256" key="11">
    <source>
        <dbReference type="ARBA" id="ARBA00022840"/>
    </source>
</evidence>
<evidence type="ECO:0000256" key="3">
    <source>
        <dbReference type="ARBA" id="ARBA00004496"/>
    </source>
</evidence>
<evidence type="ECO:0000256" key="2">
    <source>
        <dbReference type="ARBA" id="ARBA00001958"/>
    </source>
</evidence>
<feature type="binding site" evidence="16">
    <location>
        <begin position="110"/>
        <end position="113"/>
    </location>
    <ligand>
        <name>substrate</name>
    </ligand>
</feature>
<evidence type="ECO:0000256" key="6">
    <source>
        <dbReference type="ARBA" id="ARBA00012102"/>
    </source>
</evidence>
<sequence>MLLAVDIGNTNIVLGFLDGDRKEQMRGTYRITTKANHTSDEYGLMITEFLAMSGYSPSDVQDVIIVSVVPKVMHSFRASIVKFLGIDPMIVGPGIKTGINVVMDNPKTMGADCLADCVGAYFTYGGPTLVADFGTATTFNYVDSKGSIRSGLITTGIRTAAAALWNETAQLPEVEITRPKSILAKNTKDAMQAGLYYNFLGGIERTIRQFQQEIDGEFRVIATGGLGRMFKDDTDLIDVYDPDLIFKGLASIYARNTR</sequence>
<evidence type="ECO:0000256" key="7">
    <source>
        <dbReference type="ARBA" id="ARBA00022490"/>
    </source>
</evidence>
<protein>
    <recommendedName>
        <fullName evidence="15 16">Type III pantothenate kinase</fullName>
        <ecNumber evidence="6 16">2.7.1.33</ecNumber>
    </recommendedName>
    <alternativeName>
        <fullName evidence="16">PanK-III</fullName>
    </alternativeName>
    <alternativeName>
        <fullName evidence="16">Pantothenic acid kinase</fullName>
    </alternativeName>
</protein>
<dbReference type="NCBIfam" id="NF009855">
    <property type="entry name" value="PRK13321.1"/>
    <property type="match status" value="1"/>
</dbReference>
<name>A0A087E6R6_9BIFI</name>
<keyword evidence="9 16" id="KW-0547">Nucleotide-binding</keyword>
<comment type="function">
    <text evidence="16">Catalyzes the phosphorylation of pantothenate (Pan), the first step in CoA biosynthesis.</text>
</comment>
<reference evidence="17 18" key="1">
    <citation type="submission" date="2014-03" db="EMBL/GenBank/DDBJ databases">
        <title>Genomics of Bifidobacteria.</title>
        <authorList>
            <person name="Ventura M."/>
            <person name="Milani C."/>
            <person name="Lugli G.A."/>
        </authorList>
    </citation>
    <scope>NUCLEOTIDE SEQUENCE [LARGE SCALE GENOMIC DNA]</scope>
    <source>
        <strain evidence="17 18">LMG 21395</strain>
    </source>
</reference>
<dbReference type="RefSeq" id="WP_029575973.1">
    <property type="nucleotide sequence ID" value="NZ_JGZT01000005.1"/>
</dbReference>
<evidence type="ECO:0000256" key="12">
    <source>
        <dbReference type="ARBA" id="ARBA00022958"/>
    </source>
</evidence>
<comment type="similarity">
    <text evidence="14 16">Belongs to the type III pantothenate kinase family.</text>
</comment>
<evidence type="ECO:0000256" key="13">
    <source>
        <dbReference type="ARBA" id="ARBA00022993"/>
    </source>
</evidence>
<dbReference type="AlphaFoldDB" id="A0A087E6R6"/>
<comment type="catalytic activity">
    <reaction evidence="1 16">
        <text>(R)-pantothenate + ATP = (R)-4'-phosphopantothenate + ADP + H(+)</text>
        <dbReference type="Rhea" id="RHEA:16373"/>
        <dbReference type="ChEBI" id="CHEBI:10986"/>
        <dbReference type="ChEBI" id="CHEBI:15378"/>
        <dbReference type="ChEBI" id="CHEBI:29032"/>
        <dbReference type="ChEBI" id="CHEBI:30616"/>
        <dbReference type="ChEBI" id="CHEBI:456216"/>
        <dbReference type="EC" id="2.7.1.33"/>
    </reaction>
</comment>
<keyword evidence="11 16" id="KW-0067">ATP-binding</keyword>
<evidence type="ECO:0000313" key="18">
    <source>
        <dbReference type="Proteomes" id="UP000029003"/>
    </source>
</evidence>
<dbReference type="OrthoDB" id="9804707at2"/>
<evidence type="ECO:0000256" key="14">
    <source>
        <dbReference type="ARBA" id="ARBA00038036"/>
    </source>
</evidence>
<dbReference type="PANTHER" id="PTHR34265:SF1">
    <property type="entry name" value="TYPE III PANTOTHENATE KINASE"/>
    <property type="match status" value="1"/>
</dbReference>
<evidence type="ECO:0000256" key="10">
    <source>
        <dbReference type="ARBA" id="ARBA00022777"/>
    </source>
</evidence>
<comment type="caution">
    <text evidence="17">The sequence shown here is derived from an EMBL/GenBank/DDBJ whole genome shotgun (WGS) entry which is preliminary data.</text>
</comment>
<dbReference type="EMBL" id="JGZT01000005">
    <property type="protein sequence ID" value="KFJ03467.1"/>
    <property type="molecule type" value="Genomic_DNA"/>
</dbReference>
<evidence type="ECO:0000256" key="5">
    <source>
        <dbReference type="ARBA" id="ARBA00011738"/>
    </source>
</evidence>
<comment type="subunit">
    <text evidence="5 16">Homodimer.</text>
</comment>
<comment type="pathway">
    <text evidence="4 16">Cofactor biosynthesis; coenzyme A biosynthesis; CoA from (R)-pantothenate: step 1/5.</text>
</comment>
<dbReference type="PANTHER" id="PTHR34265">
    <property type="entry name" value="TYPE III PANTOTHENATE KINASE"/>
    <property type="match status" value="1"/>
</dbReference>
<evidence type="ECO:0000256" key="9">
    <source>
        <dbReference type="ARBA" id="ARBA00022741"/>
    </source>
</evidence>
<comment type="cofactor">
    <cofactor evidence="16">
        <name>NH4(+)</name>
        <dbReference type="ChEBI" id="CHEBI:28938"/>
    </cofactor>
    <cofactor evidence="16">
        <name>K(+)</name>
        <dbReference type="ChEBI" id="CHEBI:29103"/>
    </cofactor>
    <text evidence="16">A monovalent cation. Ammonium or potassium.</text>
</comment>
<dbReference type="GO" id="GO:0004594">
    <property type="term" value="F:pantothenate kinase activity"/>
    <property type="evidence" value="ECO:0007669"/>
    <property type="project" value="UniProtKB-UniRule"/>
</dbReference>
<keyword evidence="16" id="KW-0479">Metal-binding</keyword>
<keyword evidence="7 16" id="KW-0963">Cytoplasm</keyword>
<dbReference type="NCBIfam" id="TIGR00671">
    <property type="entry name" value="baf"/>
    <property type="match status" value="1"/>
</dbReference>
<dbReference type="HAMAP" id="MF_01274">
    <property type="entry name" value="Pantothen_kinase_3"/>
    <property type="match status" value="1"/>
</dbReference>
<dbReference type="GO" id="GO:0015937">
    <property type="term" value="P:coenzyme A biosynthetic process"/>
    <property type="evidence" value="ECO:0007669"/>
    <property type="project" value="UniProtKB-UniRule"/>
</dbReference>
<feature type="active site" description="Proton acceptor" evidence="16">
    <location>
        <position position="112"/>
    </location>
</feature>
<evidence type="ECO:0000313" key="17">
    <source>
        <dbReference type="EMBL" id="KFJ03467.1"/>
    </source>
</evidence>
<accession>A0A087E6R6</accession>
<comment type="caution">
    <text evidence="16">Lacks conserved residue(s) required for the propagation of feature annotation.</text>
</comment>
<comment type="subcellular location">
    <subcellularLocation>
        <location evidence="3 16">Cytoplasm</location>
    </subcellularLocation>
</comment>
<evidence type="ECO:0000256" key="1">
    <source>
        <dbReference type="ARBA" id="ARBA00001206"/>
    </source>
</evidence>
<keyword evidence="12 16" id="KW-0630">Potassium</keyword>
<organism evidence="17 18">
    <name type="scientific">Bifidobacterium thermacidophilum subsp. thermacidophilum</name>
    <dbReference type="NCBI Taxonomy" id="79262"/>
    <lineage>
        <taxon>Bacteria</taxon>
        <taxon>Bacillati</taxon>
        <taxon>Actinomycetota</taxon>
        <taxon>Actinomycetes</taxon>
        <taxon>Bifidobacteriales</taxon>
        <taxon>Bifidobacteriaceae</taxon>
        <taxon>Bifidobacterium</taxon>
    </lineage>
</organism>
<keyword evidence="8 16" id="KW-0808">Transferase</keyword>
<dbReference type="SUPFAM" id="SSF53067">
    <property type="entry name" value="Actin-like ATPase domain"/>
    <property type="match status" value="2"/>
</dbReference>
<evidence type="ECO:0000256" key="16">
    <source>
        <dbReference type="HAMAP-Rule" id="MF_01274"/>
    </source>
</evidence>
<gene>
    <name evidence="16" type="primary">coaX</name>
    <name evidence="17" type="ORF">THER5_0927</name>
</gene>
<evidence type="ECO:0000256" key="4">
    <source>
        <dbReference type="ARBA" id="ARBA00005225"/>
    </source>
</evidence>
<proteinExistence type="inferred from homology"/>
<dbReference type="InterPro" id="IPR043129">
    <property type="entry name" value="ATPase_NBD"/>
</dbReference>
<keyword evidence="13 16" id="KW-0173">Coenzyme A biosynthesis</keyword>
<keyword evidence="10 16" id="KW-0418">Kinase</keyword>
<evidence type="ECO:0000256" key="8">
    <source>
        <dbReference type="ARBA" id="ARBA00022679"/>
    </source>
</evidence>
<dbReference type="Gene3D" id="3.30.420.40">
    <property type="match status" value="2"/>
</dbReference>
<dbReference type="Proteomes" id="UP000029003">
    <property type="component" value="Unassembled WGS sequence"/>
</dbReference>
<dbReference type="NCBIfam" id="NF009846">
    <property type="entry name" value="PRK13318.1-4"/>
    <property type="match status" value="1"/>
</dbReference>
<feature type="binding site" evidence="16">
    <location>
        <position position="187"/>
    </location>
    <ligand>
        <name>substrate</name>
    </ligand>
</feature>